<comment type="caution">
    <text evidence="1">The sequence shown here is derived from an EMBL/GenBank/DDBJ whole genome shotgun (WGS) entry which is preliminary data.</text>
</comment>
<reference evidence="1" key="1">
    <citation type="submission" date="2022-09" db="EMBL/GenBank/DDBJ databases">
        <title>Novel Mycoplasma species identified in domestic and wild animals.</title>
        <authorList>
            <person name="Volokhov D.V."/>
            <person name="Furtak V.A."/>
            <person name="Zagorodnyaya T.A."/>
        </authorList>
    </citation>
    <scope>NUCLEOTIDE SEQUENCE</scope>
    <source>
        <strain evidence="1">Oakley</strain>
    </source>
</reference>
<dbReference type="EMBL" id="JAOVQM010000004">
    <property type="protein sequence ID" value="MCV2232373.1"/>
    <property type="molecule type" value="Genomic_DNA"/>
</dbReference>
<evidence type="ECO:0000313" key="2">
    <source>
        <dbReference type="Proteomes" id="UP001177160"/>
    </source>
</evidence>
<keyword evidence="2" id="KW-1185">Reference proteome</keyword>
<sequence length="103" mass="12260">MHSGIIRETVLLDKVAREKVEKLEKEKAMLDIKIKADEKKIQLENMAFIQKTIDDTKTNFENEIALRKETELKKFNDNLALIKSQFDEHEEQWIDMIYSFCIK</sequence>
<accession>A0ABT2Y6J5</accession>
<evidence type="ECO:0000313" key="1">
    <source>
        <dbReference type="EMBL" id="MCV2232373.1"/>
    </source>
</evidence>
<gene>
    <name evidence="1" type="ORF">N7548_05995</name>
</gene>
<name>A0ABT2Y6J5_9MOLU</name>
<dbReference type="Proteomes" id="UP001177160">
    <property type="component" value="Unassembled WGS sequence"/>
</dbReference>
<proteinExistence type="predicted"/>
<dbReference type="RefSeq" id="WP_263608560.1">
    <property type="nucleotide sequence ID" value="NZ_JAOVQM010000004.1"/>
</dbReference>
<organism evidence="1 2">
    <name type="scientific">Paracholeplasma manati</name>
    <dbReference type="NCBI Taxonomy" id="591373"/>
    <lineage>
        <taxon>Bacteria</taxon>
        <taxon>Bacillati</taxon>
        <taxon>Mycoplasmatota</taxon>
        <taxon>Mollicutes</taxon>
        <taxon>Acholeplasmatales</taxon>
        <taxon>Acholeplasmataceae</taxon>
        <taxon>Paracholeplasma</taxon>
    </lineage>
</organism>
<protein>
    <submittedName>
        <fullName evidence="1">Uncharacterized protein</fullName>
    </submittedName>
</protein>